<dbReference type="EMBL" id="QBIY01013386">
    <property type="protein sequence ID" value="RXN05919.1"/>
    <property type="molecule type" value="Genomic_DNA"/>
</dbReference>
<gene>
    <name evidence="2" type="ORF">ROHU_033132</name>
</gene>
<sequence length="216" mass="22723">MTIPQQLVVPISIATWTGKAIVDTGSRLRTATGVHYRDKLQMRWMSLSAVIKEVPGCLCYCCAASFITIIVVGFYDCRISGKCDCCRQTGETQHEGPTAVNTGQQESDSSATAGQGQQEPGSSATAGQGQQEPGSSATAGQGQQEPDSSPTVGQKVQEAGSSATAGQGQQEPDSSPTVGQKVQEAGSSATKGQECQMLQSKAEQGKNNEIYEMKYF</sequence>
<feature type="compositionally biased region" description="Basic and acidic residues" evidence="1">
    <location>
        <begin position="203"/>
        <end position="216"/>
    </location>
</feature>
<dbReference type="AlphaFoldDB" id="A0A498LC76"/>
<keyword evidence="3" id="KW-1185">Reference proteome</keyword>
<organism evidence="2 3">
    <name type="scientific">Labeo rohita</name>
    <name type="common">Indian major carp</name>
    <name type="synonym">Cyprinus rohita</name>
    <dbReference type="NCBI Taxonomy" id="84645"/>
    <lineage>
        <taxon>Eukaryota</taxon>
        <taxon>Metazoa</taxon>
        <taxon>Chordata</taxon>
        <taxon>Craniata</taxon>
        <taxon>Vertebrata</taxon>
        <taxon>Euteleostomi</taxon>
        <taxon>Actinopterygii</taxon>
        <taxon>Neopterygii</taxon>
        <taxon>Teleostei</taxon>
        <taxon>Ostariophysi</taxon>
        <taxon>Cypriniformes</taxon>
        <taxon>Cyprinidae</taxon>
        <taxon>Labeoninae</taxon>
        <taxon>Labeonini</taxon>
        <taxon>Labeo</taxon>
    </lineage>
</organism>
<evidence type="ECO:0000313" key="2">
    <source>
        <dbReference type="EMBL" id="RXN05919.1"/>
    </source>
</evidence>
<feature type="compositionally biased region" description="Polar residues" evidence="1">
    <location>
        <begin position="99"/>
        <end position="202"/>
    </location>
</feature>
<comment type="caution">
    <text evidence="2">The sequence shown here is derived from an EMBL/GenBank/DDBJ whole genome shotgun (WGS) entry which is preliminary data.</text>
</comment>
<feature type="region of interest" description="Disordered" evidence="1">
    <location>
        <begin position="92"/>
        <end position="216"/>
    </location>
</feature>
<accession>A0A498LC76</accession>
<name>A0A498LC76_LABRO</name>
<evidence type="ECO:0000256" key="1">
    <source>
        <dbReference type="SAM" id="MobiDB-lite"/>
    </source>
</evidence>
<proteinExistence type="predicted"/>
<dbReference type="Proteomes" id="UP000290572">
    <property type="component" value="Unassembled WGS sequence"/>
</dbReference>
<protein>
    <submittedName>
        <fullName evidence="2">Kinesin-4-like isoform X1</fullName>
    </submittedName>
</protein>
<evidence type="ECO:0000313" key="3">
    <source>
        <dbReference type="Proteomes" id="UP000290572"/>
    </source>
</evidence>
<reference evidence="2 3" key="1">
    <citation type="submission" date="2018-03" db="EMBL/GenBank/DDBJ databases">
        <title>Draft genome sequence of Rohu Carp (Labeo rohita).</title>
        <authorList>
            <person name="Das P."/>
            <person name="Kushwaha B."/>
            <person name="Joshi C.G."/>
            <person name="Kumar D."/>
            <person name="Nagpure N.S."/>
            <person name="Sahoo L."/>
            <person name="Das S.P."/>
            <person name="Bit A."/>
            <person name="Patnaik S."/>
            <person name="Meher P.K."/>
            <person name="Jayasankar P."/>
            <person name="Koringa P.G."/>
            <person name="Patel N.V."/>
            <person name="Hinsu A.T."/>
            <person name="Kumar R."/>
            <person name="Pandey M."/>
            <person name="Agarwal S."/>
            <person name="Srivastava S."/>
            <person name="Singh M."/>
            <person name="Iquebal M.A."/>
            <person name="Jaiswal S."/>
            <person name="Angadi U.B."/>
            <person name="Kumar N."/>
            <person name="Raza M."/>
            <person name="Shah T.M."/>
            <person name="Rai A."/>
            <person name="Jena J.K."/>
        </authorList>
    </citation>
    <scope>NUCLEOTIDE SEQUENCE [LARGE SCALE GENOMIC DNA]</scope>
    <source>
        <strain evidence="2">DASCIFA01</strain>
        <tissue evidence="2">Testis</tissue>
    </source>
</reference>